<feature type="region of interest" description="Disordered" evidence="1">
    <location>
        <begin position="271"/>
        <end position="309"/>
    </location>
</feature>
<name>A0A0M0J5M1_9EUKA</name>
<keyword evidence="4" id="KW-1185">Reference proteome</keyword>
<organism evidence="3 4">
    <name type="scientific">Chrysochromulina tobinii</name>
    <dbReference type="NCBI Taxonomy" id="1460289"/>
    <lineage>
        <taxon>Eukaryota</taxon>
        <taxon>Haptista</taxon>
        <taxon>Haptophyta</taxon>
        <taxon>Prymnesiophyceae</taxon>
        <taxon>Prymnesiales</taxon>
        <taxon>Chrysochromulinaceae</taxon>
        <taxon>Chrysochromulina</taxon>
    </lineage>
</organism>
<feature type="compositionally biased region" description="Basic and acidic residues" evidence="1">
    <location>
        <begin position="784"/>
        <end position="793"/>
    </location>
</feature>
<dbReference type="Gene3D" id="3.90.245.10">
    <property type="entry name" value="Ribonucleoside hydrolase-like"/>
    <property type="match status" value="2"/>
</dbReference>
<evidence type="ECO:0000313" key="4">
    <source>
        <dbReference type="Proteomes" id="UP000037460"/>
    </source>
</evidence>
<evidence type="ECO:0000256" key="1">
    <source>
        <dbReference type="SAM" id="MobiDB-lite"/>
    </source>
</evidence>
<feature type="region of interest" description="Disordered" evidence="1">
    <location>
        <begin position="755"/>
        <end position="796"/>
    </location>
</feature>
<proteinExistence type="predicted"/>
<feature type="compositionally biased region" description="Polar residues" evidence="1">
    <location>
        <begin position="141"/>
        <end position="151"/>
    </location>
</feature>
<dbReference type="SUPFAM" id="SSF53590">
    <property type="entry name" value="Nucleoside hydrolase"/>
    <property type="match status" value="2"/>
</dbReference>
<keyword evidence="2" id="KW-0472">Membrane</keyword>
<sequence>MRDRKVCGKPFLGLGIHKELLLVDVMSTGLSDGALLTLSLVLGLVGGVIGTLATYFVAKSSFARQVTPGLEFARRVEAKLREKEVQDMAMRRRGESDRDLTARELRNMIGLLNEKVGRVMEHSGLDAGDEEGDWGGFDASCPQSSAPSTTPRLEAGKGLKSPKRGWAKDLLSAEADLRATTDGKGHSKVQPLSLVVFTDFGGRQEDTGDEVALFMLRGLETLEFVRTHAIILSGAGPVGRTSRAHAVIVSLGFEHGVVFGVGAECEGYTPPAKSSNGSNGSDGSNGSNGSNGSDGSDGSNGSPNLAPPRPELAVLDAARAFYRVLDDPHVADYTLIVNLLCAPTDFAAMLRERGEGIARKLKCVCMLGAVSATTAGVDALTNAKAYSGTESYLRPDPTHPQHVADPEASEYVFQRLQELGVPLIVVGRHAVYAAAVPAALYDELARTNSPFAKELKASQRRAIDELWHRVQAPVGSAERAGMPERCTADWFGQVFCGGSPPPLGATPWEYIASFNMYDCVAVCASVPQLRYRLFADEPEHEYDAGVAIHVLFGQSEALAGVRRPKELMRLIHSASLAGVSSLPDPYPMIVFTDPGQDLDDELAMIMLRSLVAQRFVRPIGLVANLHPSDARARLLKGQMRVLGLPDVPVAVGTDGGRTDHVDTFSSTAPYIASETEVESDANAMLRRVLKAEADATVLCVCISSLTDAWGFLQAEEALFTAKVHSVTIMGGIELSDDNLVELGDENALKKMAKAADGGATEGAHSRAGLRRRLSSDSLTGKGGSTDKSKRLLKPDTANNNTFDFPAALQFYQRVQQLGIRLNVLTRFAAYGCPMPRKVYDVMRATKNPIAERLFLAQRTSIEGLWKRCNAAGEARLGLPPRCDKEWFCKTFLKGSGNDRSGNDSVWDLVQTLNTYDVLALVYAVPHLAWRFFEPSLLGGSATFGGEAARLVGISPKQTGVKDREVLRQFIIDGLLEGLRCGPELEVTER</sequence>
<evidence type="ECO:0000256" key="2">
    <source>
        <dbReference type="SAM" id="Phobius"/>
    </source>
</evidence>
<dbReference type="EMBL" id="JWZX01003334">
    <property type="protein sequence ID" value="KOO21785.1"/>
    <property type="molecule type" value="Genomic_DNA"/>
</dbReference>
<dbReference type="AlphaFoldDB" id="A0A0M0J5M1"/>
<comment type="caution">
    <text evidence="3">The sequence shown here is derived from an EMBL/GenBank/DDBJ whole genome shotgun (WGS) entry which is preliminary data.</text>
</comment>
<dbReference type="OrthoDB" id="202740at2759"/>
<feature type="compositionally biased region" description="Low complexity" evidence="1">
    <location>
        <begin position="274"/>
        <end position="302"/>
    </location>
</feature>
<dbReference type="Proteomes" id="UP000037460">
    <property type="component" value="Unassembled WGS sequence"/>
</dbReference>
<feature type="transmembrane region" description="Helical" evidence="2">
    <location>
        <begin position="35"/>
        <end position="58"/>
    </location>
</feature>
<reference evidence="4" key="1">
    <citation type="journal article" date="2015" name="PLoS Genet.">
        <title>Genome Sequence and Transcriptome Analyses of Chrysochromulina tobin: Metabolic Tools for Enhanced Algal Fitness in the Prominent Order Prymnesiales (Haptophyceae).</title>
        <authorList>
            <person name="Hovde B.T."/>
            <person name="Deodato C.R."/>
            <person name="Hunsperger H.M."/>
            <person name="Ryken S.A."/>
            <person name="Yost W."/>
            <person name="Jha R.K."/>
            <person name="Patterson J."/>
            <person name="Monnat R.J. Jr."/>
            <person name="Barlow S.B."/>
            <person name="Starkenburg S.R."/>
            <person name="Cattolico R.A."/>
        </authorList>
    </citation>
    <scope>NUCLEOTIDE SEQUENCE</scope>
    <source>
        <strain evidence="4">CCMP291</strain>
    </source>
</reference>
<evidence type="ECO:0000313" key="3">
    <source>
        <dbReference type="EMBL" id="KOO21785.1"/>
    </source>
</evidence>
<protein>
    <submittedName>
        <fullName evidence="3">Type iii effector protein</fullName>
    </submittedName>
</protein>
<dbReference type="GO" id="GO:0016799">
    <property type="term" value="F:hydrolase activity, hydrolyzing N-glycosyl compounds"/>
    <property type="evidence" value="ECO:0007669"/>
    <property type="project" value="InterPro"/>
</dbReference>
<feature type="region of interest" description="Disordered" evidence="1">
    <location>
        <begin position="131"/>
        <end position="162"/>
    </location>
</feature>
<accession>A0A0M0J5M1</accession>
<dbReference type="InterPro" id="IPR036452">
    <property type="entry name" value="Ribo_hydro-like"/>
</dbReference>
<keyword evidence="2" id="KW-0812">Transmembrane</keyword>
<keyword evidence="2" id="KW-1133">Transmembrane helix</keyword>
<gene>
    <name evidence="3" type="ORF">Ctob_001121</name>
</gene>